<gene>
    <name evidence="2" type="ORF">SAMN06265218_11680</name>
</gene>
<keyword evidence="1" id="KW-0732">Signal</keyword>
<dbReference type="RefSeq" id="WP_142715565.1">
    <property type="nucleotide sequence ID" value="NZ_FXTH01000016.1"/>
</dbReference>
<protein>
    <submittedName>
        <fullName evidence="2">Uncharacterized protein</fullName>
    </submittedName>
</protein>
<keyword evidence="3" id="KW-1185">Reference proteome</keyword>
<dbReference type="Proteomes" id="UP000317593">
    <property type="component" value="Unassembled WGS sequence"/>
</dbReference>
<evidence type="ECO:0000256" key="1">
    <source>
        <dbReference type="SAM" id="SignalP"/>
    </source>
</evidence>
<evidence type="ECO:0000313" key="2">
    <source>
        <dbReference type="EMBL" id="SMO83712.1"/>
    </source>
</evidence>
<accession>A0A521EIM7</accession>
<feature type="signal peptide" evidence="1">
    <location>
        <begin position="1"/>
        <end position="26"/>
    </location>
</feature>
<sequence>MNLFKKTYHGLSALTLILFLSSIVLPASLSAATLFCDMPVEAIASNTTDCCQSHHGTSASEDGNSLQTCSYQHLCSEAIASEKGDTPALTQSTKSIVVAVIFSYIVLDDASSRHHPLPPVASVHPPHNTPLFLLNSTFLN</sequence>
<dbReference type="OrthoDB" id="9897442at2"/>
<reference evidence="2 3" key="1">
    <citation type="submission" date="2017-05" db="EMBL/GenBank/DDBJ databases">
        <authorList>
            <person name="Varghese N."/>
            <person name="Submissions S."/>
        </authorList>
    </citation>
    <scope>NUCLEOTIDE SEQUENCE [LARGE SCALE GENOMIC DNA]</scope>
    <source>
        <strain evidence="2 3">DSM 21194</strain>
    </source>
</reference>
<evidence type="ECO:0000313" key="3">
    <source>
        <dbReference type="Proteomes" id="UP000317593"/>
    </source>
</evidence>
<dbReference type="AlphaFoldDB" id="A0A521EIM7"/>
<dbReference type="EMBL" id="FXTH01000016">
    <property type="protein sequence ID" value="SMO83712.1"/>
    <property type="molecule type" value="Genomic_DNA"/>
</dbReference>
<proteinExistence type="predicted"/>
<name>A0A521EIM7_9BACT</name>
<feature type="chain" id="PRO_5021779837" evidence="1">
    <location>
        <begin position="27"/>
        <end position="140"/>
    </location>
</feature>
<organism evidence="2 3">
    <name type="scientific">Fodinibius sediminis</name>
    <dbReference type="NCBI Taxonomy" id="1214077"/>
    <lineage>
        <taxon>Bacteria</taxon>
        <taxon>Pseudomonadati</taxon>
        <taxon>Balneolota</taxon>
        <taxon>Balneolia</taxon>
        <taxon>Balneolales</taxon>
        <taxon>Balneolaceae</taxon>
        <taxon>Fodinibius</taxon>
    </lineage>
</organism>